<evidence type="ECO:0000313" key="3">
    <source>
        <dbReference type="Proteomes" id="UP000002729"/>
    </source>
</evidence>
<dbReference type="RefSeq" id="XP_009035481.1">
    <property type="nucleotide sequence ID" value="XM_009037233.1"/>
</dbReference>
<dbReference type="InParanoid" id="F0Y508"/>
<dbReference type="KEGG" id="aaf:AURANDRAFT_71287"/>
<dbReference type="OrthoDB" id="10641308at2759"/>
<dbReference type="EMBL" id="GL833125">
    <property type="protein sequence ID" value="EGB09409.1"/>
    <property type="molecule type" value="Genomic_DNA"/>
</dbReference>
<feature type="compositionally biased region" description="Basic and acidic residues" evidence="1">
    <location>
        <begin position="734"/>
        <end position="743"/>
    </location>
</feature>
<feature type="compositionally biased region" description="Low complexity" evidence="1">
    <location>
        <begin position="693"/>
        <end position="702"/>
    </location>
</feature>
<dbReference type="Proteomes" id="UP000002729">
    <property type="component" value="Unassembled WGS sequence"/>
</dbReference>
<feature type="compositionally biased region" description="Basic and acidic residues" evidence="1">
    <location>
        <begin position="707"/>
        <end position="716"/>
    </location>
</feature>
<evidence type="ECO:0000313" key="2">
    <source>
        <dbReference type="EMBL" id="EGB09409.1"/>
    </source>
</evidence>
<dbReference type="GeneID" id="20228149"/>
<gene>
    <name evidence="2" type="ORF">AURANDRAFT_71287</name>
</gene>
<dbReference type="AlphaFoldDB" id="F0Y508"/>
<sequence length="753" mass="81634">MLLDLETEFLRGGCDPDVDAVPSDDGIQTYGSGAFGTLWVAAAEYGTDWWTEDFDEVPPGTNGDFAADMFDELVVGDMYDLTEEMLDLDHYFQEQKMLSHVWERYYFETDMMAVNLAPWSWYASGSEVPGYSARDWNNPCRFLHQHNNGWLFPFYGSAIEKWEPTDDGELFDLKTFYYDRGHSGYGFVVHETFHGFQGELCGTYGTCGGRWLAESTASFGCDYNFPGTDTYTIPYVATPPIPLNMFFDVEPSTHFIDLGISDSVRGGHIYAAFLFWSFLANHAGQPGAVGKMYSVDLGNAGELLKLRALLFAEGLDLGDVFANFVAHLRTVDDPLFADEISLMIETSFDAYNAGIWADNEDGGCPVACDTCEVDDCADSDSWTYGGDDDQDCAWVAEDADARCSLEGDGIFGSSTLEDLQTTVAVSGATGGSVAGPADSRPGPFGWNALKLDGFDAGDFVTITVAWDDLDTDDADANPADLNAVHASCVDDDRFFSARVVRLDADGGRTYWKLDGKDPESVTVEIGDAADVVHVLLVPTPPADYVDDEERVYDTFEPVPCYGYAYEVAVADSGSETASADMAYGVLAYADAGDWFETRCTCTTLADDLSDCWAPQFAAADHPPTPTQEPTEGSEPVAAPTARPTHAPGEPVAAPTARPTRDPTREPTPRPTREPTSRPTHAPGEPVPAPTSDPTRGPTTLGPTPDPTTRRPTREPTSRPTHAPGEPVPAPTSDPTREPTKDAGDVCVDDPMGI</sequence>
<feature type="compositionally biased region" description="Basic and acidic residues" evidence="1">
    <location>
        <begin position="658"/>
        <end position="675"/>
    </location>
</feature>
<keyword evidence="3" id="KW-1185">Reference proteome</keyword>
<accession>F0Y508</accession>
<protein>
    <submittedName>
        <fullName evidence="2">Uncharacterized protein</fullName>
    </submittedName>
</protein>
<organism evidence="3">
    <name type="scientific">Aureococcus anophagefferens</name>
    <name type="common">Harmful bloom alga</name>
    <dbReference type="NCBI Taxonomy" id="44056"/>
    <lineage>
        <taxon>Eukaryota</taxon>
        <taxon>Sar</taxon>
        <taxon>Stramenopiles</taxon>
        <taxon>Ochrophyta</taxon>
        <taxon>Pelagophyceae</taxon>
        <taxon>Pelagomonadales</taxon>
        <taxon>Pelagomonadaceae</taxon>
        <taxon>Aureococcus</taxon>
    </lineage>
</organism>
<reference evidence="2 3" key="1">
    <citation type="journal article" date="2011" name="Proc. Natl. Acad. Sci. U.S.A.">
        <title>Niche of harmful alga Aureococcus anophagefferens revealed through ecogenomics.</title>
        <authorList>
            <person name="Gobler C.J."/>
            <person name="Berry D.L."/>
            <person name="Dyhrman S.T."/>
            <person name="Wilhelm S.W."/>
            <person name="Salamov A."/>
            <person name="Lobanov A.V."/>
            <person name="Zhang Y."/>
            <person name="Collier J.L."/>
            <person name="Wurch L.L."/>
            <person name="Kustka A.B."/>
            <person name="Dill B.D."/>
            <person name="Shah M."/>
            <person name="VerBerkmoes N.C."/>
            <person name="Kuo A."/>
            <person name="Terry A."/>
            <person name="Pangilinan J."/>
            <person name="Lindquist E.A."/>
            <person name="Lucas S."/>
            <person name="Paulsen I.T."/>
            <person name="Hattenrath-Lehmann T.K."/>
            <person name="Talmage S.C."/>
            <person name="Walker E.A."/>
            <person name="Koch F."/>
            <person name="Burson A.M."/>
            <person name="Marcoval M.A."/>
            <person name="Tang Y.Z."/>
            <person name="Lecleir G.R."/>
            <person name="Coyne K.J."/>
            <person name="Berg G.M."/>
            <person name="Bertrand E.M."/>
            <person name="Saito M.A."/>
            <person name="Gladyshev V.N."/>
            <person name="Grigoriev I.V."/>
        </authorList>
    </citation>
    <scope>NUCLEOTIDE SEQUENCE [LARGE SCALE GENOMIC DNA]</scope>
    <source>
        <strain evidence="3">CCMP 1984</strain>
    </source>
</reference>
<evidence type="ECO:0000256" key="1">
    <source>
        <dbReference type="SAM" id="MobiDB-lite"/>
    </source>
</evidence>
<proteinExistence type="predicted"/>
<name>F0Y508_AURAN</name>
<feature type="non-terminal residue" evidence="2">
    <location>
        <position position="753"/>
    </location>
</feature>
<feature type="region of interest" description="Disordered" evidence="1">
    <location>
        <begin position="616"/>
        <end position="753"/>
    </location>
</feature>